<sequence length="189" mass="21009">LHIFQDHTVDISHLPCPLLLFTFWTGVGALGWGTSPYIRCASLLLIPKMLGKEGRLLVLGYILAAIYEGPVANLRHNLNAVVASLGCTVELQINHTRMAWRVSTSPLRAVFKDLLVRGPKEELKFDTQNISKSFEELDAQVKSTNGYEPEASRELKGQGPEVWMGLKGVKAISTQKIYEAKTKLRCSCE</sequence>
<keyword evidence="2" id="KW-1185">Reference proteome</keyword>
<reference evidence="1" key="2">
    <citation type="submission" date="2025-08" db="UniProtKB">
        <authorList>
            <consortium name="Ensembl"/>
        </authorList>
    </citation>
    <scope>IDENTIFICATION</scope>
</reference>
<dbReference type="PANTHER" id="PTHR21041">
    <property type="entry name" value="DENDRITIC CELL-SPECIFIC TRANSMEMBRANE PROTEIN"/>
    <property type="match status" value="1"/>
</dbReference>
<dbReference type="AlphaFoldDB" id="A0A4X2LFP1"/>
<organism evidence="1 2">
    <name type="scientific">Vombatus ursinus</name>
    <name type="common">Common wombat</name>
    <dbReference type="NCBI Taxonomy" id="29139"/>
    <lineage>
        <taxon>Eukaryota</taxon>
        <taxon>Metazoa</taxon>
        <taxon>Chordata</taxon>
        <taxon>Craniata</taxon>
        <taxon>Vertebrata</taxon>
        <taxon>Euteleostomi</taxon>
        <taxon>Mammalia</taxon>
        <taxon>Metatheria</taxon>
        <taxon>Diprotodontia</taxon>
        <taxon>Vombatidae</taxon>
        <taxon>Vombatus</taxon>
    </lineage>
</organism>
<dbReference type="Proteomes" id="UP000314987">
    <property type="component" value="Unassembled WGS sequence"/>
</dbReference>
<evidence type="ECO:0000313" key="2">
    <source>
        <dbReference type="Proteomes" id="UP000314987"/>
    </source>
</evidence>
<dbReference type="InterPro" id="IPR051856">
    <property type="entry name" value="CSR-E3_Ligase_Protein"/>
</dbReference>
<protein>
    <submittedName>
        <fullName evidence="1">Uncharacterized protein</fullName>
    </submittedName>
</protein>
<name>A0A4X2LFP1_VOMUR</name>
<dbReference type="PANTHER" id="PTHR21041:SF17">
    <property type="entry name" value="E3 UBIQUITIN-PROTEIN LIGASE DCST1"/>
    <property type="match status" value="1"/>
</dbReference>
<proteinExistence type="predicted"/>
<dbReference type="STRING" id="29139.ENSVURP00010020560"/>
<accession>A0A4X2LFP1</accession>
<evidence type="ECO:0000313" key="1">
    <source>
        <dbReference type="Ensembl" id="ENSVURP00010020560.1"/>
    </source>
</evidence>
<dbReference type="GeneTree" id="ENSGT00940000153269"/>
<dbReference type="OMA" id="LRCKCEC"/>
<reference evidence="1" key="3">
    <citation type="submission" date="2025-09" db="UniProtKB">
        <authorList>
            <consortium name="Ensembl"/>
        </authorList>
    </citation>
    <scope>IDENTIFICATION</scope>
</reference>
<reference evidence="2" key="1">
    <citation type="submission" date="2018-12" db="EMBL/GenBank/DDBJ databases">
        <authorList>
            <person name="Yazar S."/>
        </authorList>
    </citation>
    <scope>NUCLEOTIDE SEQUENCE [LARGE SCALE GENOMIC DNA]</scope>
</reference>
<dbReference type="Ensembl" id="ENSVURT00010023414.1">
    <property type="protein sequence ID" value="ENSVURP00010020560.1"/>
    <property type="gene ID" value="ENSVURG00010015732.1"/>
</dbReference>